<protein>
    <recommendedName>
        <fullName evidence="5">Probable membrane transporter protein</fullName>
    </recommendedName>
</protein>
<evidence type="ECO:0000256" key="5">
    <source>
        <dbReference type="RuleBase" id="RU363041"/>
    </source>
</evidence>
<comment type="subcellular location">
    <subcellularLocation>
        <location evidence="5">Cell membrane</location>
        <topology evidence="5">Multi-pass membrane protein</topology>
    </subcellularLocation>
    <subcellularLocation>
        <location evidence="1">Membrane</location>
        <topology evidence="1">Multi-pass membrane protein</topology>
    </subcellularLocation>
</comment>
<evidence type="ECO:0000256" key="2">
    <source>
        <dbReference type="ARBA" id="ARBA00022692"/>
    </source>
</evidence>
<dbReference type="Proteomes" id="UP000280668">
    <property type="component" value="Unassembled WGS sequence"/>
</dbReference>
<keyword evidence="2 5" id="KW-0812">Transmembrane</keyword>
<evidence type="ECO:0000313" key="6">
    <source>
        <dbReference type="EMBL" id="ROR74250.1"/>
    </source>
</evidence>
<dbReference type="RefSeq" id="WP_123304564.1">
    <property type="nucleotide sequence ID" value="NZ_RKHK01000001.1"/>
</dbReference>
<feature type="transmembrane region" description="Helical" evidence="5">
    <location>
        <begin position="41"/>
        <end position="62"/>
    </location>
</feature>
<dbReference type="AlphaFoldDB" id="A0A3N2BG98"/>
<feature type="transmembrane region" description="Helical" evidence="5">
    <location>
        <begin position="193"/>
        <end position="210"/>
    </location>
</feature>
<keyword evidence="4 5" id="KW-0472">Membrane</keyword>
<name>A0A3N2BG98_9MICO</name>
<keyword evidence="3 5" id="KW-1133">Transmembrane helix</keyword>
<feature type="transmembrane region" description="Helical" evidence="5">
    <location>
        <begin position="222"/>
        <end position="246"/>
    </location>
</feature>
<comment type="similarity">
    <text evidence="5">Belongs to the 4-toluene sulfonate uptake permease (TSUP) (TC 2.A.102) family.</text>
</comment>
<gene>
    <name evidence="6" type="ORF">EDD31_2654</name>
</gene>
<evidence type="ECO:0000256" key="1">
    <source>
        <dbReference type="ARBA" id="ARBA00004141"/>
    </source>
</evidence>
<dbReference type="InterPro" id="IPR002781">
    <property type="entry name" value="TM_pro_TauE-like"/>
</dbReference>
<accession>A0A3N2BG98</accession>
<dbReference type="GO" id="GO:0005886">
    <property type="term" value="C:plasma membrane"/>
    <property type="evidence" value="ECO:0007669"/>
    <property type="project" value="UniProtKB-SubCell"/>
</dbReference>
<proteinExistence type="inferred from homology"/>
<evidence type="ECO:0000256" key="4">
    <source>
        <dbReference type="ARBA" id="ARBA00023136"/>
    </source>
</evidence>
<sequence length="247" mass="25828">MTALAILVLVLLASVLQRITGMGAAMMMAPFLVVMLGPHGGVMLTNVLAGCISAVMLASVWRRIEWRRLTLLIPAAVLVMPLASWIAARSPGGPLYIIVSCLVLAGLTLAVFLSRLGRRADGPAVRILTGVGAGAGTVLAGVGGPAMAFYQVLSGWDPRAFAASVQPVWITLSICGLGSKLLFSREEFPTLPWWGWLACLPLTLGGLRIGRRVGRRLSTLTASRIVVGIAVIGALLSLATGIVALLQ</sequence>
<feature type="transmembrane region" description="Helical" evidence="5">
    <location>
        <begin position="69"/>
        <end position="88"/>
    </location>
</feature>
<organism evidence="6 7">
    <name type="scientific">Bogoriella caseilytica</name>
    <dbReference type="NCBI Taxonomy" id="56055"/>
    <lineage>
        <taxon>Bacteria</taxon>
        <taxon>Bacillati</taxon>
        <taxon>Actinomycetota</taxon>
        <taxon>Actinomycetes</taxon>
        <taxon>Micrococcales</taxon>
        <taxon>Bogoriellaceae</taxon>
        <taxon>Bogoriella</taxon>
    </lineage>
</organism>
<dbReference type="Pfam" id="PF01925">
    <property type="entry name" value="TauE"/>
    <property type="match status" value="1"/>
</dbReference>
<evidence type="ECO:0000256" key="3">
    <source>
        <dbReference type="ARBA" id="ARBA00022989"/>
    </source>
</evidence>
<evidence type="ECO:0000313" key="7">
    <source>
        <dbReference type="Proteomes" id="UP000280668"/>
    </source>
</evidence>
<feature type="transmembrane region" description="Helical" evidence="5">
    <location>
        <begin position="125"/>
        <end position="150"/>
    </location>
</feature>
<comment type="caution">
    <text evidence="6">The sequence shown here is derived from an EMBL/GenBank/DDBJ whole genome shotgun (WGS) entry which is preliminary data.</text>
</comment>
<keyword evidence="7" id="KW-1185">Reference proteome</keyword>
<feature type="transmembrane region" description="Helical" evidence="5">
    <location>
        <begin position="94"/>
        <end position="113"/>
    </location>
</feature>
<keyword evidence="5" id="KW-1003">Cell membrane</keyword>
<reference evidence="6 7" key="1">
    <citation type="submission" date="2018-11" db="EMBL/GenBank/DDBJ databases">
        <title>Sequencing the genomes of 1000 actinobacteria strains.</title>
        <authorList>
            <person name="Klenk H.-P."/>
        </authorList>
    </citation>
    <scope>NUCLEOTIDE SEQUENCE [LARGE SCALE GENOMIC DNA]</scope>
    <source>
        <strain evidence="6 7">DSM 11294</strain>
    </source>
</reference>
<dbReference type="EMBL" id="RKHK01000001">
    <property type="protein sequence ID" value="ROR74250.1"/>
    <property type="molecule type" value="Genomic_DNA"/>
</dbReference>